<reference evidence="2 3" key="1">
    <citation type="submission" date="2018-06" db="EMBL/GenBank/DDBJ databases">
        <title>Chryseolinea flavus sp. nov., a member of the phylum Bacteroidetes isolated from soil.</title>
        <authorList>
            <person name="Li Y."/>
            <person name="Wang J."/>
        </authorList>
    </citation>
    <scope>NUCLEOTIDE SEQUENCE [LARGE SCALE GENOMIC DNA]</scope>
    <source>
        <strain evidence="2 3">SDU1-6</strain>
    </source>
</reference>
<proteinExistence type="predicted"/>
<dbReference type="Pfam" id="PF18911">
    <property type="entry name" value="PKD_4"/>
    <property type="match status" value="1"/>
</dbReference>
<gene>
    <name evidence="2" type="ORF">DQQ10_26835</name>
</gene>
<dbReference type="CDD" id="cd00146">
    <property type="entry name" value="PKD"/>
    <property type="match status" value="3"/>
</dbReference>
<protein>
    <submittedName>
        <fullName evidence="2">PKD domain-containing protein</fullName>
    </submittedName>
</protein>
<comment type="caution">
    <text evidence="2">The sequence shown here is derived from an EMBL/GenBank/DDBJ whole genome shotgun (WGS) entry which is preliminary data.</text>
</comment>
<dbReference type="Pfam" id="PF00801">
    <property type="entry name" value="PKD"/>
    <property type="match status" value="2"/>
</dbReference>
<feature type="domain" description="PKD" evidence="1">
    <location>
        <begin position="173"/>
        <end position="230"/>
    </location>
</feature>
<dbReference type="SUPFAM" id="SSF49299">
    <property type="entry name" value="PKD domain"/>
    <property type="match status" value="3"/>
</dbReference>
<keyword evidence="3" id="KW-1185">Reference proteome</keyword>
<evidence type="ECO:0000259" key="1">
    <source>
        <dbReference type="PROSITE" id="PS50093"/>
    </source>
</evidence>
<dbReference type="InterPro" id="IPR000601">
    <property type="entry name" value="PKD_dom"/>
</dbReference>
<dbReference type="PROSITE" id="PS50093">
    <property type="entry name" value="PKD"/>
    <property type="match status" value="2"/>
</dbReference>
<dbReference type="EMBL" id="QMFY01000027">
    <property type="protein sequence ID" value="RAV97791.1"/>
    <property type="molecule type" value="Genomic_DNA"/>
</dbReference>
<dbReference type="InterPro" id="IPR013783">
    <property type="entry name" value="Ig-like_fold"/>
</dbReference>
<dbReference type="Gene3D" id="2.60.40.10">
    <property type="entry name" value="Immunoglobulins"/>
    <property type="match status" value="3"/>
</dbReference>
<sequence>MTLPQPLCYAAFCRKMAAVIFTFQLGFLMAHVLRKTVTPLIILLLPLVFMACFKEEEIPVTTDFTYRIANERAIIPAKIAIDNKTSGADFYTWTFEGATPSSSNKKQPGEISYSSPGTYTIKLEAWNDTQRSVKEIQIVLDAEATLDFATEILVNDFAPATVVITNNEVAPVYEWIFEGGTPATSSAANPPEVVYNTPGTYEIILRVSDGDGAFTTDTRTIEVKPALAPAFQFVPTLLDEDYEAPVSGNLQNQTISGITYQWQSSGGTIGNKNAEHTTLQFAAAGTYTVTLTASNGKETKSVQQQIVIKPNTNLFVYNDVKFGVSSAHETLGSFFSPSLKAILKKADVNGDNGTTIDLVFFGINSSFNYCRFISPDSTTKFTLPEIPQASHTYFVNTQESTTLNFTVSNFDAMKNDTPIKSLAIKQNDTGTKFFSMSSTPRVVLFQTNDGRKGAIKIKNFVNEGTQSYIIADVKIQKLP</sequence>
<accession>A0A364XVP7</accession>
<dbReference type="Proteomes" id="UP000251889">
    <property type="component" value="Unassembled WGS sequence"/>
</dbReference>
<evidence type="ECO:0000313" key="2">
    <source>
        <dbReference type="EMBL" id="RAV97791.1"/>
    </source>
</evidence>
<dbReference type="SMART" id="SM00089">
    <property type="entry name" value="PKD"/>
    <property type="match status" value="3"/>
</dbReference>
<organism evidence="2 3">
    <name type="scientific">Pseudochryseolinea flava</name>
    <dbReference type="NCBI Taxonomy" id="2059302"/>
    <lineage>
        <taxon>Bacteria</taxon>
        <taxon>Pseudomonadati</taxon>
        <taxon>Bacteroidota</taxon>
        <taxon>Cytophagia</taxon>
        <taxon>Cytophagales</taxon>
        <taxon>Fulvivirgaceae</taxon>
        <taxon>Pseudochryseolinea</taxon>
    </lineage>
</organism>
<feature type="domain" description="PKD" evidence="1">
    <location>
        <begin position="258"/>
        <end position="295"/>
    </location>
</feature>
<dbReference type="AlphaFoldDB" id="A0A364XVP7"/>
<dbReference type="InterPro" id="IPR022409">
    <property type="entry name" value="PKD/Chitinase_dom"/>
</dbReference>
<evidence type="ECO:0000313" key="3">
    <source>
        <dbReference type="Proteomes" id="UP000251889"/>
    </source>
</evidence>
<dbReference type="OrthoDB" id="622252at2"/>
<dbReference type="InterPro" id="IPR035986">
    <property type="entry name" value="PKD_dom_sf"/>
</dbReference>
<name>A0A364XVP7_9BACT</name>